<dbReference type="InterPro" id="IPR013087">
    <property type="entry name" value="Znf_C2H2_type"/>
</dbReference>
<evidence type="ECO:0000313" key="29">
    <source>
        <dbReference type="Proteomes" id="UP000001593"/>
    </source>
</evidence>
<evidence type="ECO:0000256" key="13">
    <source>
        <dbReference type="ARBA" id="ARBA00022786"/>
    </source>
</evidence>
<evidence type="ECO:0000256" key="1">
    <source>
        <dbReference type="ARBA" id="ARBA00001798"/>
    </source>
</evidence>
<keyword evidence="6" id="KW-0963">Cytoplasm</keyword>
<dbReference type="Pfam" id="PF01485">
    <property type="entry name" value="IBR"/>
    <property type="match status" value="1"/>
</dbReference>
<evidence type="ECO:0000256" key="20">
    <source>
        <dbReference type="ARBA" id="ARBA00060040"/>
    </source>
</evidence>
<dbReference type="GO" id="GO:0005737">
    <property type="term" value="C:cytoplasm"/>
    <property type="evidence" value="ECO:0000318"/>
    <property type="project" value="GO_Central"/>
</dbReference>
<dbReference type="HOGENOM" id="CLU_053598_1_0_1"/>
<keyword evidence="11" id="KW-0677">Repeat</keyword>
<dbReference type="InterPro" id="IPR013083">
    <property type="entry name" value="Znf_RING/FYVE/PHD"/>
</dbReference>
<evidence type="ECO:0000256" key="12">
    <source>
        <dbReference type="ARBA" id="ARBA00022771"/>
    </source>
</evidence>
<reference evidence="28 29" key="1">
    <citation type="journal article" date="2007" name="Science">
        <title>Sea anemone genome reveals ancestral eumetazoan gene repertoire and genomic organization.</title>
        <authorList>
            <person name="Putnam N.H."/>
            <person name="Srivastava M."/>
            <person name="Hellsten U."/>
            <person name="Dirks B."/>
            <person name="Chapman J."/>
            <person name="Salamov A."/>
            <person name="Terry A."/>
            <person name="Shapiro H."/>
            <person name="Lindquist E."/>
            <person name="Kapitonov V.V."/>
            <person name="Jurka J."/>
            <person name="Genikhovich G."/>
            <person name="Grigoriev I.V."/>
            <person name="Lucas S.M."/>
            <person name="Steele R.E."/>
            <person name="Finnerty J.R."/>
            <person name="Technau U."/>
            <person name="Martindale M.Q."/>
            <person name="Rokhsar D.S."/>
        </authorList>
    </citation>
    <scope>NUCLEOTIDE SEQUENCE [LARGE SCALE GENOMIC DNA]</scope>
    <source>
        <strain evidence="29">CH2 X CH6</strain>
    </source>
</reference>
<dbReference type="EMBL" id="DS469646">
    <property type="protein sequence ID" value="EDO37437.1"/>
    <property type="molecule type" value="Genomic_DNA"/>
</dbReference>
<comment type="similarity">
    <text evidence="19">Belongs to the RBR family. RNF144 subfamily.</text>
</comment>
<dbReference type="GO" id="GO:0031624">
    <property type="term" value="F:ubiquitin conjugating enzyme binding"/>
    <property type="evidence" value="ECO:0000318"/>
    <property type="project" value="GO_Central"/>
</dbReference>
<evidence type="ECO:0000256" key="10">
    <source>
        <dbReference type="ARBA" id="ARBA00022723"/>
    </source>
</evidence>
<evidence type="ECO:0000256" key="16">
    <source>
        <dbReference type="ARBA" id="ARBA00022989"/>
    </source>
</evidence>
<dbReference type="KEGG" id="nve:5508948"/>
<dbReference type="SUPFAM" id="SSF57850">
    <property type="entry name" value="RING/U-box"/>
    <property type="match status" value="3"/>
</dbReference>
<evidence type="ECO:0000256" key="8">
    <source>
        <dbReference type="ARBA" id="ARBA00022692"/>
    </source>
</evidence>
<dbReference type="STRING" id="45351.A7SFQ2"/>
<comment type="subunit">
    <text evidence="21">Interacts with UBE2L3, UBE2L6 and LCMT2, as well as with BAX. Interacts with TBK1; this interaction inhibits TBK1 phosphorylation and 'Lys-63'-linked polyubiquitination.</text>
</comment>
<dbReference type="InterPro" id="IPR017907">
    <property type="entry name" value="Znf_RING_CS"/>
</dbReference>
<evidence type="ECO:0000256" key="6">
    <source>
        <dbReference type="ARBA" id="ARBA00022490"/>
    </source>
</evidence>
<keyword evidence="29" id="KW-1185">Reference proteome</keyword>
<dbReference type="GO" id="GO:0008270">
    <property type="term" value="F:zinc ion binding"/>
    <property type="evidence" value="ECO:0007669"/>
    <property type="project" value="UniProtKB-KW"/>
</dbReference>
<dbReference type="Pfam" id="PF22191">
    <property type="entry name" value="IBR_1"/>
    <property type="match status" value="1"/>
</dbReference>
<evidence type="ECO:0000256" key="19">
    <source>
        <dbReference type="ARBA" id="ARBA00038342"/>
    </source>
</evidence>
<keyword evidence="13" id="KW-0833">Ubl conjugation pathway</keyword>
<keyword evidence="17" id="KW-0496">Mitochondrion</keyword>
<comment type="subcellular location">
    <subcellularLocation>
        <location evidence="3">Cytoplasm</location>
    </subcellularLocation>
    <subcellularLocation>
        <location evidence="2">Mitochondrion membrane</location>
        <topology evidence="2">Single-pass membrane protein</topology>
    </subcellularLocation>
</comment>
<dbReference type="AlphaFoldDB" id="A7SFQ2"/>
<dbReference type="InParanoid" id="A7SFQ2"/>
<dbReference type="PhylomeDB" id="A7SFQ2"/>
<evidence type="ECO:0000256" key="9">
    <source>
        <dbReference type="ARBA" id="ARBA00022703"/>
    </source>
</evidence>
<evidence type="ECO:0000256" key="23">
    <source>
        <dbReference type="ARBA" id="ARBA00078867"/>
    </source>
</evidence>
<evidence type="ECO:0000256" key="18">
    <source>
        <dbReference type="ARBA" id="ARBA00023136"/>
    </source>
</evidence>
<dbReference type="FunFam" id="3.30.40.10:FF:000051">
    <property type="entry name" value="RBR-type E3 ubiquitin transferase"/>
    <property type="match status" value="1"/>
</dbReference>
<dbReference type="InterPro" id="IPR044066">
    <property type="entry name" value="TRIAD_supradom"/>
</dbReference>
<dbReference type="OrthoDB" id="10009520at2759"/>
<keyword evidence="15" id="KW-0832">Ubl conjugation</keyword>
<keyword evidence="16 25" id="KW-1133">Transmembrane helix</keyword>
<dbReference type="SMART" id="SM00647">
    <property type="entry name" value="IBR"/>
    <property type="match status" value="2"/>
</dbReference>
<dbReference type="FunCoup" id="A7SFQ2">
    <property type="interactions" value="25"/>
</dbReference>
<dbReference type="PANTHER" id="PTHR11685">
    <property type="entry name" value="RBR FAMILY RING FINGER AND IBR DOMAIN-CONTAINING"/>
    <property type="match status" value="1"/>
</dbReference>
<dbReference type="GO" id="GO:0031966">
    <property type="term" value="C:mitochondrial membrane"/>
    <property type="evidence" value="ECO:0007669"/>
    <property type="project" value="UniProtKB-SubCell"/>
</dbReference>
<comment type="function">
    <text evidence="20">E3 ubiquitin-protein ligase which accepts ubiquitin from E2 ubiquitin-conjugating enzymes UBE2L3 and UBE2L6 in the form of a thioester and then directly transfers the ubiquitin to targeted substrates such as LCMT2, thereby promoting their degradation. Induces apoptosis via a p53/TP53-dependent but caspase-independent mechanism. Plays a crucial role in maintaining the genomic stability by controlling the degradation of multiple proteins involved in mitotic progression and DNA damage. Regulates epithelial homeostasis by mediating degradation of CDKN1A and isoform 2 of TP63. Plays a regulatory role in innate immunity by negatively regulating IRF3 activation and IFN-beta production. Mechanistically, inhibits TBK1 phosphorylation and 'Lys-63'-linked polyubiquitination independently of its E3 ligase activity. Alternatively, promotes 'Lys-27' and 'Lys-33'-linked ubiquitination of IFIH1/MDA5, promoting selective autophagic degradation of IFIH1/MDA5 to inhibit antiviral response.</text>
</comment>
<keyword evidence="12 24" id="KW-0863">Zinc-finger</keyword>
<evidence type="ECO:0000256" key="2">
    <source>
        <dbReference type="ARBA" id="ARBA00004304"/>
    </source>
</evidence>
<dbReference type="CDD" id="cd16632">
    <property type="entry name" value="mRING-HC-C4C4_RBR_RNF144"/>
    <property type="match status" value="1"/>
</dbReference>
<dbReference type="PROSITE" id="PS00028">
    <property type="entry name" value="ZINC_FINGER_C2H2_1"/>
    <property type="match status" value="1"/>
</dbReference>
<evidence type="ECO:0000256" key="22">
    <source>
        <dbReference type="ARBA" id="ARBA00069720"/>
    </source>
</evidence>
<evidence type="ECO:0000256" key="17">
    <source>
        <dbReference type="ARBA" id="ARBA00023128"/>
    </source>
</evidence>
<dbReference type="EC" id="2.3.2.31" evidence="5"/>
<keyword evidence="7" id="KW-0808">Transferase</keyword>
<evidence type="ECO:0000256" key="15">
    <source>
        <dbReference type="ARBA" id="ARBA00022843"/>
    </source>
</evidence>
<keyword evidence="10" id="KW-0479">Metal-binding</keyword>
<accession>A7SFQ2</accession>
<dbReference type="Proteomes" id="UP000001593">
    <property type="component" value="Unassembled WGS sequence"/>
</dbReference>
<dbReference type="GO" id="GO:0016567">
    <property type="term" value="P:protein ubiquitination"/>
    <property type="evidence" value="ECO:0007669"/>
    <property type="project" value="InterPro"/>
</dbReference>
<keyword evidence="9" id="KW-0053">Apoptosis</keyword>
<organism evidence="28 29">
    <name type="scientific">Nematostella vectensis</name>
    <name type="common">Starlet sea anemone</name>
    <dbReference type="NCBI Taxonomy" id="45351"/>
    <lineage>
        <taxon>Eukaryota</taxon>
        <taxon>Metazoa</taxon>
        <taxon>Cnidaria</taxon>
        <taxon>Anthozoa</taxon>
        <taxon>Hexacorallia</taxon>
        <taxon>Actiniaria</taxon>
        <taxon>Edwardsiidae</taxon>
        <taxon>Nematostella</taxon>
    </lineage>
</organism>
<evidence type="ECO:0000256" key="11">
    <source>
        <dbReference type="ARBA" id="ARBA00022737"/>
    </source>
</evidence>
<dbReference type="eggNOG" id="KOG1815">
    <property type="taxonomic scope" value="Eukaryota"/>
</dbReference>
<keyword evidence="8 25" id="KW-0812">Transmembrane</keyword>
<keyword evidence="18 25" id="KW-0472">Membrane</keyword>
<evidence type="ECO:0000256" key="21">
    <source>
        <dbReference type="ARBA" id="ARBA00061765"/>
    </source>
</evidence>
<dbReference type="InterPro" id="IPR001841">
    <property type="entry name" value="Znf_RING"/>
</dbReference>
<dbReference type="InterPro" id="IPR031127">
    <property type="entry name" value="E3_UB_ligase_RBR"/>
</dbReference>
<comment type="pathway">
    <text evidence="4">Protein modification; protein ubiquitination.</text>
</comment>
<dbReference type="PROSITE" id="PS51873">
    <property type="entry name" value="TRIAD"/>
    <property type="match status" value="1"/>
</dbReference>
<dbReference type="OMA" id="CMVAAEM"/>
<dbReference type="FunFam" id="1.20.120.1750:FF:000010">
    <property type="entry name" value="RBR-type E3 ubiquitin transferase"/>
    <property type="match status" value="1"/>
</dbReference>
<evidence type="ECO:0000256" key="3">
    <source>
        <dbReference type="ARBA" id="ARBA00004496"/>
    </source>
</evidence>
<gene>
    <name evidence="28" type="ORF">NEMVEDRAFT_v1g237220</name>
</gene>
<dbReference type="Gene3D" id="1.20.120.1750">
    <property type="match status" value="1"/>
</dbReference>
<protein>
    <recommendedName>
        <fullName evidence="22">E3 ubiquitin-protein ligase RNF144B</fullName>
        <ecNumber evidence="5">2.3.2.31</ecNumber>
    </recommendedName>
    <alternativeName>
        <fullName evidence="23">RING finger protein 144B</fullName>
    </alternativeName>
</protein>
<proteinExistence type="inferred from homology"/>
<name>A7SFQ2_NEMVE</name>
<dbReference type="PROSITE" id="PS50089">
    <property type="entry name" value="ZF_RING_2"/>
    <property type="match status" value="1"/>
</dbReference>
<feature type="domain" description="RING-type" evidence="27">
    <location>
        <begin position="20"/>
        <end position="236"/>
    </location>
</feature>
<dbReference type="GO" id="GO:0000151">
    <property type="term" value="C:ubiquitin ligase complex"/>
    <property type="evidence" value="ECO:0000318"/>
    <property type="project" value="GO_Central"/>
</dbReference>
<feature type="domain" description="RING-type" evidence="26">
    <location>
        <begin position="24"/>
        <end position="70"/>
    </location>
</feature>
<evidence type="ECO:0000259" key="27">
    <source>
        <dbReference type="PROSITE" id="PS51873"/>
    </source>
</evidence>
<evidence type="ECO:0000256" key="25">
    <source>
        <dbReference type="SAM" id="Phobius"/>
    </source>
</evidence>
<evidence type="ECO:0000259" key="26">
    <source>
        <dbReference type="PROSITE" id="PS50089"/>
    </source>
</evidence>
<dbReference type="GO" id="GO:0006511">
    <property type="term" value="P:ubiquitin-dependent protein catabolic process"/>
    <property type="evidence" value="ECO:0000318"/>
    <property type="project" value="GO_Central"/>
</dbReference>
<feature type="transmembrane region" description="Helical" evidence="25">
    <location>
        <begin position="250"/>
        <end position="278"/>
    </location>
</feature>
<evidence type="ECO:0000256" key="24">
    <source>
        <dbReference type="PROSITE-ProRule" id="PRU00175"/>
    </source>
</evidence>
<dbReference type="Gene3D" id="3.30.40.10">
    <property type="entry name" value="Zinc/RING finger domain, C3HC4 (zinc finger)"/>
    <property type="match status" value="1"/>
</dbReference>
<sequence>MAPAVTKTVVQEGSLRHRPKTLYCKICLADCPTKKGAILKSCGCFFCKECLKQYVAHAIADGSVLQIPCPDGVCPDKGDLMESEIADLIAEDLFQNFQKMRAIKEIQISKSKAFCPKPDCKGVVESIPGAAKEVCCSECGYSFCFACKGPWHPEKHCQNKGEKANGIKFFELVNGEEVLVEIKACPTCQVLIQRDEGCAQMMCGNCKHIFCWHCLKGLDSDILLRHYDKGPCRDKLGHSRTTLLLHRTQVVAGFVFFGAMIVIASPFLLVISPCFLLSKCLFRNKKEKSQ</sequence>
<evidence type="ECO:0000256" key="4">
    <source>
        <dbReference type="ARBA" id="ARBA00004906"/>
    </source>
</evidence>
<evidence type="ECO:0000313" key="28">
    <source>
        <dbReference type="EMBL" id="EDO37437.1"/>
    </source>
</evidence>
<dbReference type="InterPro" id="IPR002867">
    <property type="entry name" value="IBR_dom"/>
</dbReference>
<evidence type="ECO:0000256" key="5">
    <source>
        <dbReference type="ARBA" id="ARBA00012251"/>
    </source>
</evidence>
<keyword evidence="14" id="KW-0862">Zinc</keyword>
<comment type="catalytic activity">
    <reaction evidence="1">
        <text>[E2 ubiquitin-conjugating enzyme]-S-ubiquitinyl-L-cysteine + [acceptor protein]-L-lysine = [E2 ubiquitin-conjugating enzyme]-L-cysteine + [acceptor protein]-N(6)-ubiquitinyl-L-lysine.</text>
        <dbReference type="EC" id="2.3.2.31"/>
    </reaction>
</comment>
<dbReference type="GO" id="GO:0006915">
    <property type="term" value="P:apoptotic process"/>
    <property type="evidence" value="ECO:0007669"/>
    <property type="project" value="UniProtKB-KW"/>
</dbReference>
<dbReference type="PROSITE" id="PS00518">
    <property type="entry name" value="ZF_RING_1"/>
    <property type="match status" value="1"/>
</dbReference>
<dbReference type="GO" id="GO:0061630">
    <property type="term" value="F:ubiquitin protein ligase activity"/>
    <property type="evidence" value="ECO:0000318"/>
    <property type="project" value="GO_Central"/>
</dbReference>
<evidence type="ECO:0000256" key="7">
    <source>
        <dbReference type="ARBA" id="ARBA00022679"/>
    </source>
</evidence>
<evidence type="ECO:0000256" key="14">
    <source>
        <dbReference type="ARBA" id="ARBA00022833"/>
    </source>
</evidence>